<gene>
    <name evidence="2" type="ORF">PXEA_LOCUS16222</name>
</gene>
<comment type="caution">
    <text evidence="2">The sequence shown here is derived from an EMBL/GenBank/DDBJ whole genome shotgun (WGS) entry which is preliminary data.</text>
</comment>
<keyword evidence="3" id="KW-1185">Reference proteome</keyword>
<dbReference type="Proteomes" id="UP000784294">
    <property type="component" value="Unassembled WGS sequence"/>
</dbReference>
<evidence type="ECO:0000256" key="1">
    <source>
        <dbReference type="SAM" id="SignalP"/>
    </source>
</evidence>
<keyword evidence="1" id="KW-0732">Signal</keyword>
<reference evidence="2" key="1">
    <citation type="submission" date="2018-11" db="EMBL/GenBank/DDBJ databases">
        <authorList>
            <consortium name="Pathogen Informatics"/>
        </authorList>
    </citation>
    <scope>NUCLEOTIDE SEQUENCE</scope>
</reference>
<evidence type="ECO:0000313" key="3">
    <source>
        <dbReference type="Proteomes" id="UP000784294"/>
    </source>
</evidence>
<accession>A0A3S5CHX7</accession>
<sequence length="165" mass="17866">MAQASILILISFLNFSLSCPLPNTPGEHPYTPSHLSHSCRPVEWPSPGVLPAKYALIQSDWGLWRGGRGGTVPVPNPLCSSIHHTFPFGRSHVDRSRSIGSAGSCPDRQAIRRAGICVWGRHLLGAAHPLAFDGLAVKISQTGSTEFVLLEPLAQPTQFARLKWA</sequence>
<feature type="signal peptide" evidence="1">
    <location>
        <begin position="1"/>
        <end position="18"/>
    </location>
</feature>
<proteinExistence type="predicted"/>
<name>A0A3S5CHX7_9PLAT</name>
<feature type="chain" id="PRO_5018727961" evidence="1">
    <location>
        <begin position="19"/>
        <end position="165"/>
    </location>
</feature>
<protein>
    <submittedName>
        <fullName evidence="2">Uncharacterized protein</fullName>
    </submittedName>
</protein>
<evidence type="ECO:0000313" key="2">
    <source>
        <dbReference type="EMBL" id="VEL22782.1"/>
    </source>
</evidence>
<dbReference type="EMBL" id="CAAALY010058371">
    <property type="protein sequence ID" value="VEL22782.1"/>
    <property type="molecule type" value="Genomic_DNA"/>
</dbReference>
<organism evidence="2 3">
    <name type="scientific">Protopolystoma xenopodis</name>
    <dbReference type="NCBI Taxonomy" id="117903"/>
    <lineage>
        <taxon>Eukaryota</taxon>
        <taxon>Metazoa</taxon>
        <taxon>Spiralia</taxon>
        <taxon>Lophotrochozoa</taxon>
        <taxon>Platyhelminthes</taxon>
        <taxon>Monogenea</taxon>
        <taxon>Polyopisthocotylea</taxon>
        <taxon>Polystomatidea</taxon>
        <taxon>Polystomatidae</taxon>
        <taxon>Protopolystoma</taxon>
    </lineage>
</organism>
<dbReference type="AlphaFoldDB" id="A0A3S5CHX7"/>